<name>A0A2H0BSH9_9BACT</name>
<evidence type="ECO:0000313" key="1">
    <source>
        <dbReference type="EMBL" id="PIP60574.1"/>
    </source>
</evidence>
<organism evidence="1 2">
    <name type="scientific">Candidatus Uhrbacteria bacterium CG22_combo_CG10-13_8_21_14_all_47_17</name>
    <dbReference type="NCBI Taxonomy" id="1975041"/>
    <lineage>
        <taxon>Bacteria</taxon>
        <taxon>Candidatus Uhriibacteriota</taxon>
    </lineage>
</organism>
<protein>
    <submittedName>
        <fullName evidence="1">Uncharacterized protein</fullName>
    </submittedName>
</protein>
<proteinExistence type="predicted"/>
<dbReference type="Proteomes" id="UP000231581">
    <property type="component" value="Unassembled WGS sequence"/>
</dbReference>
<reference evidence="1 2" key="1">
    <citation type="submission" date="2017-09" db="EMBL/GenBank/DDBJ databases">
        <title>Depth-based differentiation of microbial function through sediment-hosted aquifers and enrichment of novel symbionts in the deep terrestrial subsurface.</title>
        <authorList>
            <person name="Probst A.J."/>
            <person name="Ladd B."/>
            <person name="Jarett J.K."/>
            <person name="Geller-Mcgrath D.E."/>
            <person name="Sieber C.M."/>
            <person name="Emerson J.B."/>
            <person name="Anantharaman K."/>
            <person name="Thomas B.C."/>
            <person name="Malmstrom R."/>
            <person name="Stieglmeier M."/>
            <person name="Klingl A."/>
            <person name="Woyke T."/>
            <person name="Ryan C.M."/>
            <person name="Banfield J.F."/>
        </authorList>
    </citation>
    <scope>NUCLEOTIDE SEQUENCE [LARGE SCALE GENOMIC DNA]</scope>
    <source>
        <strain evidence="1">CG22_combo_CG10-13_8_21_14_all_47_17</strain>
    </source>
</reference>
<accession>A0A2H0BSH9</accession>
<dbReference type="EMBL" id="PCSZ01000050">
    <property type="protein sequence ID" value="PIP60574.1"/>
    <property type="molecule type" value="Genomic_DNA"/>
</dbReference>
<dbReference type="AlphaFoldDB" id="A0A2H0BSH9"/>
<sequence length="173" mass="19341">MDQEHAAGGECPKAELIMLENFTRTTDASSGVPQTELSGDNQNVVALLLMSELLEAFHSLDTLSEMRRTELPLTIIGKITLARERLEHLFDSRTVGRCEHFVPRNGEPSLGTERKSLLRDASIECRLSDLRKDLLQNSYLMFDGLDFVPFRVAKVGADFLVEVLLMSSQPCES</sequence>
<gene>
    <name evidence="1" type="ORF">COX00_02500</name>
</gene>
<evidence type="ECO:0000313" key="2">
    <source>
        <dbReference type="Proteomes" id="UP000231581"/>
    </source>
</evidence>
<comment type="caution">
    <text evidence="1">The sequence shown here is derived from an EMBL/GenBank/DDBJ whole genome shotgun (WGS) entry which is preliminary data.</text>
</comment>